<feature type="compositionally biased region" description="Pro residues" evidence="2">
    <location>
        <begin position="120"/>
        <end position="129"/>
    </location>
</feature>
<sequence length="376" mass="37032">MGGQTADSSDYYVNGGVNWAAFSLAELVAMVSDQASVPQLVRLAQDWRETGDGVVAAADELGEALDDLMYYWTGASAEKARHAVALNAQWVADLGTTAHQMGDPIEEAAGALKAAQEAMPPLPATPASPFPGAAPHGAAETGALTQSSLGAAVGATAESADGGFAAQAEQEELKRVAVETMQRFEAAALGIDRTIPRFLGQDTVLRPDPDDSVVDEGPERDLGGGSSWVKKVTQTAGVDQRWQVLTGMGDQATGAAAQPVGAGSGGDGVGGRGFGAVSGGVGGGMLAAGPGAGAGPGPGGGGVRPGIGLPGRVAPAGPGAVPAGASGGAAAPIGGAPMGAGLGTGSDAQQHRRRFPFDAEDPFDPGQKASPPVIGL</sequence>
<dbReference type="Gene3D" id="1.20.1260.20">
    <property type="entry name" value="PPE superfamily"/>
    <property type="match status" value="1"/>
</dbReference>
<keyword evidence="5" id="KW-1185">Reference proteome</keyword>
<comment type="caution">
    <text evidence="4">The sequence shown here is derived from an EMBL/GenBank/DDBJ whole genome shotgun (WGS) entry which is preliminary data.</text>
</comment>
<dbReference type="AlphaFoldDB" id="A0A1Q8CMN3"/>
<comment type="similarity">
    <text evidence="1">Belongs to the mycobacterial PPE family.</text>
</comment>
<dbReference type="OrthoDB" id="3695232at2"/>
<evidence type="ECO:0000256" key="1">
    <source>
        <dbReference type="ARBA" id="ARBA00010652"/>
    </source>
</evidence>
<dbReference type="RefSeq" id="WP_075127444.1">
    <property type="nucleotide sequence ID" value="NZ_MSIE01000039.1"/>
</dbReference>
<feature type="region of interest" description="Disordered" evidence="2">
    <location>
        <begin position="120"/>
        <end position="139"/>
    </location>
</feature>
<organism evidence="4 5">
    <name type="scientific">Actinophytocola xanthii</name>
    <dbReference type="NCBI Taxonomy" id="1912961"/>
    <lineage>
        <taxon>Bacteria</taxon>
        <taxon>Bacillati</taxon>
        <taxon>Actinomycetota</taxon>
        <taxon>Actinomycetes</taxon>
        <taxon>Pseudonocardiales</taxon>
        <taxon>Pseudonocardiaceae</taxon>
    </lineage>
</organism>
<reference evidence="4 5" key="1">
    <citation type="submission" date="2016-12" db="EMBL/GenBank/DDBJ databases">
        <title>The draft genome sequence of Actinophytocola sp. 11-183.</title>
        <authorList>
            <person name="Wang W."/>
            <person name="Yuan L."/>
        </authorList>
    </citation>
    <scope>NUCLEOTIDE SEQUENCE [LARGE SCALE GENOMIC DNA]</scope>
    <source>
        <strain evidence="4 5">11-183</strain>
    </source>
</reference>
<name>A0A1Q8CMN3_9PSEU</name>
<feature type="region of interest" description="Disordered" evidence="2">
    <location>
        <begin position="327"/>
        <end position="376"/>
    </location>
</feature>
<evidence type="ECO:0000256" key="2">
    <source>
        <dbReference type="SAM" id="MobiDB-lite"/>
    </source>
</evidence>
<evidence type="ECO:0000259" key="3">
    <source>
        <dbReference type="Pfam" id="PF00823"/>
    </source>
</evidence>
<dbReference type="EMBL" id="MSIE01000039">
    <property type="protein sequence ID" value="OLF15617.1"/>
    <property type="molecule type" value="Genomic_DNA"/>
</dbReference>
<dbReference type="SUPFAM" id="SSF140459">
    <property type="entry name" value="PE/PPE dimer-like"/>
    <property type="match status" value="1"/>
</dbReference>
<evidence type="ECO:0000313" key="4">
    <source>
        <dbReference type="EMBL" id="OLF15617.1"/>
    </source>
</evidence>
<feature type="domain" description="PPE" evidence="3">
    <location>
        <begin position="39"/>
        <end position="124"/>
    </location>
</feature>
<gene>
    <name evidence="4" type="ORF">BU204_21120</name>
</gene>
<dbReference type="Pfam" id="PF00823">
    <property type="entry name" value="PPE"/>
    <property type="match status" value="1"/>
</dbReference>
<protein>
    <recommendedName>
        <fullName evidence="3">PPE domain-containing protein</fullName>
    </recommendedName>
</protein>
<evidence type="ECO:0000313" key="5">
    <source>
        <dbReference type="Proteomes" id="UP000185596"/>
    </source>
</evidence>
<dbReference type="InterPro" id="IPR000030">
    <property type="entry name" value="PPE_dom"/>
</dbReference>
<dbReference type="Proteomes" id="UP000185596">
    <property type="component" value="Unassembled WGS sequence"/>
</dbReference>
<accession>A0A1Q8CMN3</accession>
<dbReference type="STRING" id="1912961.BU204_21120"/>
<feature type="region of interest" description="Disordered" evidence="2">
    <location>
        <begin position="202"/>
        <end position="227"/>
    </location>
</feature>
<dbReference type="InterPro" id="IPR038332">
    <property type="entry name" value="PPE_sf"/>
</dbReference>
<proteinExistence type="inferred from homology"/>